<dbReference type="EMBL" id="JBBWWR010000017">
    <property type="protein sequence ID" value="KAK8946219.1"/>
    <property type="molecule type" value="Genomic_DNA"/>
</dbReference>
<organism evidence="2 3">
    <name type="scientific">Platanthera guangdongensis</name>
    <dbReference type="NCBI Taxonomy" id="2320717"/>
    <lineage>
        <taxon>Eukaryota</taxon>
        <taxon>Viridiplantae</taxon>
        <taxon>Streptophyta</taxon>
        <taxon>Embryophyta</taxon>
        <taxon>Tracheophyta</taxon>
        <taxon>Spermatophyta</taxon>
        <taxon>Magnoliopsida</taxon>
        <taxon>Liliopsida</taxon>
        <taxon>Asparagales</taxon>
        <taxon>Orchidaceae</taxon>
        <taxon>Orchidoideae</taxon>
        <taxon>Orchideae</taxon>
        <taxon>Orchidinae</taxon>
        <taxon>Platanthera</taxon>
    </lineage>
</organism>
<accession>A0ABR2LQ49</accession>
<protein>
    <submittedName>
        <fullName evidence="2">Uncharacterized protein</fullName>
    </submittedName>
</protein>
<reference evidence="2 3" key="1">
    <citation type="journal article" date="2022" name="Nat. Plants">
        <title>Genomes of leafy and leafless Platanthera orchids illuminate the evolution of mycoheterotrophy.</title>
        <authorList>
            <person name="Li M.H."/>
            <person name="Liu K.W."/>
            <person name="Li Z."/>
            <person name="Lu H.C."/>
            <person name="Ye Q.L."/>
            <person name="Zhang D."/>
            <person name="Wang J.Y."/>
            <person name="Li Y.F."/>
            <person name="Zhong Z.M."/>
            <person name="Liu X."/>
            <person name="Yu X."/>
            <person name="Liu D.K."/>
            <person name="Tu X.D."/>
            <person name="Liu B."/>
            <person name="Hao Y."/>
            <person name="Liao X.Y."/>
            <person name="Jiang Y.T."/>
            <person name="Sun W.H."/>
            <person name="Chen J."/>
            <person name="Chen Y.Q."/>
            <person name="Ai Y."/>
            <person name="Zhai J.W."/>
            <person name="Wu S.S."/>
            <person name="Zhou Z."/>
            <person name="Hsiao Y.Y."/>
            <person name="Wu W.L."/>
            <person name="Chen Y.Y."/>
            <person name="Lin Y.F."/>
            <person name="Hsu J.L."/>
            <person name="Li C.Y."/>
            <person name="Wang Z.W."/>
            <person name="Zhao X."/>
            <person name="Zhong W.Y."/>
            <person name="Ma X.K."/>
            <person name="Ma L."/>
            <person name="Huang J."/>
            <person name="Chen G.Z."/>
            <person name="Huang M.Z."/>
            <person name="Huang L."/>
            <person name="Peng D.H."/>
            <person name="Luo Y.B."/>
            <person name="Zou S.Q."/>
            <person name="Chen S.P."/>
            <person name="Lan S."/>
            <person name="Tsai W.C."/>
            <person name="Van de Peer Y."/>
            <person name="Liu Z.J."/>
        </authorList>
    </citation>
    <scope>NUCLEOTIDE SEQUENCE [LARGE SCALE GENOMIC DNA]</scope>
    <source>
        <strain evidence="2">Lor288</strain>
    </source>
</reference>
<comment type="caution">
    <text evidence="2">The sequence shown here is derived from an EMBL/GenBank/DDBJ whole genome shotgun (WGS) entry which is preliminary data.</text>
</comment>
<dbReference type="PANTHER" id="PTHR42774">
    <property type="entry name" value="PHOSPHOTRANSFERASE SYSTEM TRANSPORT PROTEIN"/>
    <property type="match status" value="1"/>
</dbReference>
<evidence type="ECO:0000313" key="2">
    <source>
        <dbReference type="EMBL" id="KAK8946219.1"/>
    </source>
</evidence>
<dbReference type="Proteomes" id="UP001412067">
    <property type="component" value="Unassembled WGS sequence"/>
</dbReference>
<evidence type="ECO:0000313" key="3">
    <source>
        <dbReference type="Proteomes" id="UP001412067"/>
    </source>
</evidence>
<evidence type="ECO:0000256" key="1">
    <source>
        <dbReference type="SAM" id="MobiDB-lite"/>
    </source>
</evidence>
<name>A0ABR2LQ49_9ASPA</name>
<gene>
    <name evidence="2" type="ORF">KSP40_PGU012505</name>
</gene>
<feature type="region of interest" description="Disordered" evidence="1">
    <location>
        <begin position="92"/>
        <end position="121"/>
    </location>
</feature>
<dbReference type="InterPro" id="IPR052562">
    <property type="entry name" value="Ketohexokinase-related"/>
</dbReference>
<keyword evidence="3" id="KW-1185">Reference proteome</keyword>
<dbReference type="PANTHER" id="PTHR42774:SF3">
    <property type="entry name" value="KETOHEXOKINASE"/>
    <property type="match status" value="1"/>
</dbReference>
<sequence length="286" mass="30666">MDTLCILDRGPVGGTSKGIQPAKLRHLQHIRPLTPPFQFPQTKYGILELPEAVFPIPHWPNDFNDPIGTLPGKRYCCARQILIQTTHLPVARTSSDVGNPSPAPARSNPHLPPAEARDHREPSAACFPALRSTTFPQQRSQPVPQHPSIAFDTSTHLLPLPLLPDDDTGVSSGAAPAFVCPCHIDTADMVSPTIEPHINFMKTRTCIHTPGYPPMVPNELSSSKLCSALNGSHLVYLDGRLHETALVVAEEGGRPGAYACACACINYLSCFASDQPSGLGQVAGLG</sequence>
<proteinExistence type="predicted"/>